<evidence type="ECO:0000313" key="2">
    <source>
        <dbReference type="EMBL" id="MDF2259109.1"/>
    </source>
</evidence>
<keyword evidence="3" id="KW-1185">Reference proteome</keyword>
<feature type="compositionally biased region" description="Polar residues" evidence="1">
    <location>
        <begin position="164"/>
        <end position="183"/>
    </location>
</feature>
<protein>
    <submittedName>
        <fullName evidence="2">Uncharacterized protein</fullName>
    </submittedName>
</protein>
<dbReference type="EMBL" id="JARHTQ010000020">
    <property type="protein sequence ID" value="MDF2259109.1"/>
    <property type="molecule type" value="Genomic_DNA"/>
</dbReference>
<evidence type="ECO:0000256" key="1">
    <source>
        <dbReference type="SAM" id="MobiDB-lite"/>
    </source>
</evidence>
<dbReference type="Proteomes" id="UP001220022">
    <property type="component" value="Unassembled WGS sequence"/>
</dbReference>
<sequence>MAFGFTPETGADTASRLSRILGLDEWTECGIPLLPRPREIVKDLYTRHLPSPSTAVVAVFAPDGRAAASASFTQRAASIDGWEHRNAILAHLRRVIPHDLRRRVPIQTAVLLVCRDGAPGWTAADGAWMWGLRDACTLHGLRCGAYITLTPDGWQVLGDGRSGRSPQAASWSERSGNPASLSSAGEAPQAVRRQVAR</sequence>
<comment type="caution">
    <text evidence="2">The sequence shown here is derived from an EMBL/GenBank/DDBJ whole genome shotgun (WGS) entry which is preliminary data.</text>
</comment>
<gene>
    <name evidence="2" type="ORF">P2L57_26370</name>
</gene>
<name>A0ABT5Z5K5_9ACTN</name>
<proteinExistence type="predicted"/>
<evidence type="ECO:0000313" key="3">
    <source>
        <dbReference type="Proteomes" id="UP001220022"/>
    </source>
</evidence>
<dbReference type="RefSeq" id="WP_275818574.1">
    <property type="nucleotide sequence ID" value="NZ_BAAANM010000010.1"/>
</dbReference>
<reference evidence="2 3" key="1">
    <citation type="submission" date="2023-03" db="EMBL/GenBank/DDBJ databases">
        <title>Draft genome sequence of type strain Streptomyces ferralitis JCM 14344.</title>
        <authorList>
            <person name="Klaysubun C."/>
            <person name="Duangmal K."/>
        </authorList>
    </citation>
    <scope>NUCLEOTIDE SEQUENCE [LARGE SCALE GENOMIC DNA]</scope>
    <source>
        <strain evidence="2 3">JCM 14344</strain>
    </source>
</reference>
<accession>A0ABT5Z5K5</accession>
<feature type="region of interest" description="Disordered" evidence="1">
    <location>
        <begin position="158"/>
        <end position="197"/>
    </location>
</feature>
<organism evidence="2 3">
    <name type="scientific">Streptantibioticus ferralitis</name>
    <dbReference type="NCBI Taxonomy" id="236510"/>
    <lineage>
        <taxon>Bacteria</taxon>
        <taxon>Bacillati</taxon>
        <taxon>Actinomycetota</taxon>
        <taxon>Actinomycetes</taxon>
        <taxon>Kitasatosporales</taxon>
        <taxon>Streptomycetaceae</taxon>
        <taxon>Streptantibioticus</taxon>
    </lineage>
</organism>